<keyword evidence="3" id="KW-1015">Disulfide bond</keyword>
<evidence type="ECO:0000256" key="1">
    <source>
        <dbReference type="ARBA" id="ARBA00022536"/>
    </source>
</evidence>
<proteinExistence type="predicted"/>
<dbReference type="WBParaSite" id="L893_g8692.t1">
    <property type="protein sequence ID" value="L893_g8692.t1"/>
    <property type="gene ID" value="L893_g8692"/>
</dbReference>
<dbReference type="InterPro" id="IPR051216">
    <property type="entry name" value="Teneurin"/>
</dbReference>
<evidence type="ECO:0000313" key="6">
    <source>
        <dbReference type="WBParaSite" id="L893_g8692.t1"/>
    </source>
</evidence>
<organism evidence="5 6">
    <name type="scientific">Steinernema glaseri</name>
    <dbReference type="NCBI Taxonomy" id="37863"/>
    <lineage>
        <taxon>Eukaryota</taxon>
        <taxon>Metazoa</taxon>
        <taxon>Ecdysozoa</taxon>
        <taxon>Nematoda</taxon>
        <taxon>Chromadorea</taxon>
        <taxon>Rhabditida</taxon>
        <taxon>Tylenchina</taxon>
        <taxon>Panagrolaimomorpha</taxon>
        <taxon>Strongyloidoidea</taxon>
        <taxon>Steinernematidae</taxon>
        <taxon>Steinernema</taxon>
    </lineage>
</organism>
<sequence length="133" mass="15018">MHVSTQSLLSGQALYNFSYNIDTSLGRLTKITGLGGFAVHVNRINDTDQYLETSTGARTGLRLHTFHQTLERVSFPDRSYIHFDYLAGQLLHSKTLDSRSWLFDYDAAGQLHPLRLPGRPASSLQNPRFPPRT</sequence>
<accession>A0A1I8ASS9</accession>
<keyword evidence="1" id="KW-0245">EGF-like domain</keyword>
<dbReference type="PANTHER" id="PTHR11219:SF69">
    <property type="entry name" value="TENEURIN-A"/>
    <property type="match status" value="1"/>
</dbReference>
<feature type="domain" description="Teneurin-like YD-shell" evidence="4">
    <location>
        <begin position="2"/>
        <end position="118"/>
    </location>
</feature>
<evidence type="ECO:0000313" key="5">
    <source>
        <dbReference type="Proteomes" id="UP000095287"/>
    </source>
</evidence>
<dbReference type="Proteomes" id="UP000095287">
    <property type="component" value="Unplaced"/>
</dbReference>
<name>A0A1I8ASS9_9BILA</name>
<dbReference type="Pfam" id="PF25023">
    <property type="entry name" value="TEN_YD-shell"/>
    <property type="match status" value="1"/>
</dbReference>
<evidence type="ECO:0000259" key="4">
    <source>
        <dbReference type="Pfam" id="PF25023"/>
    </source>
</evidence>
<dbReference type="InterPro" id="IPR056823">
    <property type="entry name" value="TEN-like_YD-shell"/>
</dbReference>
<evidence type="ECO:0000256" key="2">
    <source>
        <dbReference type="ARBA" id="ARBA00022737"/>
    </source>
</evidence>
<reference evidence="6" key="1">
    <citation type="submission" date="2016-11" db="UniProtKB">
        <authorList>
            <consortium name="WormBaseParasite"/>
        </authorList>
    </citation>
    <scope>IDENTIFICATION</scope>
</reference>
<evidence type="ECO:0000256" key="3">
    <source>
        <dbReference type="ARBA" id="ARBA00023157"/>
    </source>
</evidence>
<dbReference type="GO" id="GO:0008045">
    <property type="term" value="P:motor neuron axon guidance"/>
    <property type="evidence" value="ECO:0007669"/>
    <property type="project" value="TreeGrafter"/>
</dbReference>
<dbReference type="AlphaFoldDB" id="A0A1I8ASS9"/>
<keyword evidence="2" id="KW-0677">Repeat</keyword>
<dbReference type="PANTHER" id="PTHR11219">
    <property type="entry name" value="TENEURIN AND N-ACETYLGLUCOSAMINE-1-PHOSPHODIESTER ALPHA-N-ACETYLGLUCOSAMINIDASE"/>
    <property type="match status" value="1"/>
</dbReference>
<keyword evidence="5" id="KW-1185">Reference proteome</keyword>
<protein>
    <submittedName>
        <fullName evidence="6">YD repeat-containing protein</fullName>
    </submittedName>
</protein>